<evidence type="ECO:0000256" key="4">
    <source>
        <dbReference type="ARBA" id="ARBA00023125"/>
    </source>
</evidence>
<evidence type="ECO:0000256" key="1">
    <source>
        <dbReference type="ARBA" id="ARBA00003502"/>
    </source>
</evidence>
<keyword evidence="4" id="KW-0238">DNA-binding</keyword>
<reference evidence="8" key="1">
    <citation type="journal article" date="2014" name="Int. J. Syst. Evol. Microbiol.">
        <title>Complete genome sequence of Corynebacterium casei LMG S-19264T (=DSM 44701T), isolated from a smear-ripened cheese.</title>
        <authorList>
            <consortium name="US DOE Joint Genome Institute (JGI-PGF)"/>
            <person name="Walter F."/>
            <person name="Albersmeier A."/>
            <person name="Kalinowski J."/>
            <person name="Ruckert C."/>
        </authorList>
    </citation>
    <scope>NUCLEOTIDE SEQUENCE</scope>
    <source>
        <strain evidence="8">CGMCC 1.15034</strain>
    </source>
</reference>
<dbReference type="Pfam" id="PF03466">
    <property type="entry name" value="LysR_substrate"/>
    <property type="match status" value="1"/>
</dbReference>
<dbReference type="PANTHER" id="PTHR30346:SF0">
    <property type="entry name" value="HCA OPERON TRANSCRIPTIONAL ACTIVATOR HCAR"/>
    <property type="match status" value="1"/>
</dbReference>
<dbReference type="InterPro" id="IPR036388">
    <property type="entry name" value="WH-like_DNA-bd_sf"/>
</dbReference>
<evidence type="ECO:0000313" key="8">
    <source>
        <dbReference type="EMBL" id="GGI33409.1"/>
    </source>
</evidence>
<dbReference type="PROSITE" id="PS50931">
    <property type="entry name" value="HTH_LYSR"/>
    <property type="match status" value="1"/>
</dbReference>
<dbReference type="SUPFAM" id="SSF46785">
    <property type="entry name" value="Winged helix' DNA-binding domain"/>
    <property type="match status" value="1"/>
</dbReference>
<dbReference type="GO" id="GO:0003700">
    <property type="term" value="F:DNA-binding transcription factor activity"/>
    <property type="evidence" value="ECO:0007669"/>
    <property type="project" value="InterPro"/>
</dbReference>
<dbReference type="Gene3D" id="3.40.190.10">
    <property type="entry name" value="Periplasmic binding protein-like II"/>
    <property type="match status" value="2"/>
</dbReference>
<reference evidence="8" key="2">
    <citation type="submission" date="2022-12" db="EMBL/GenBank/DDBJ databases">
        <authorList>
            <person name="Sun Q."/>
            <person name="Zhou Y."/>
        </authorList>
    </citation>
    <scope>NUCLEOTIDE SEQUENCE</scope>
    <source>
        <strain evidence="8">CGMCC 1.15034</strain>
    </source>
</reference>
<evidence type="ECO:0000256" key="2">
    <source>
        <dbReference type="ARBA" id="ARBA00009437"/>
    </source>
</evidence>
<comment type="caution">
    <text evidence="8">The sequence shown here is derived from an EMBL/GenBank/DDBJ whole genome shotgun (WGS) entry which is preliminary data.</text>
</comment>
<dbReference type="GO" id="GO:0003677">
    <property type="term" value="F:DNA binding"/>
    <property type="evidence" value="ECO:0007669"/>
    <property type="project" value="UniProtKB-KW"/>
</dbReference>
<dbReference type="EMBL" id="BMHC01000030">
    <property type="protein sequence ID" value="GGI33409.1"/>
    <property type="molecule type" value="Genomic_DNA"/>
</dbReference>
<comment type="similarity">
    <text evidence="2">Belongs to the LysR transcriptional regulatory family.</text>
</comment>
<evidence type="ECO:0000256" key="6">
    <source>
        <dbReference type="SAM" id="MobiDB-lite"/>
    </source>
</evidence>
<dbReference type="Gene3D" id="1.10.10.10">
    <property type="entry name" value="Winged helix-like DNA-binding domain superfamily/Winged helix DNA-binding domain"/>
    <property type="match status" value="1"/>
</dbReference>
<dbReference type="InterPro" id="IPR000847">
    <property type="entry name" value="LysR_HTH_N"/>
</dbReference>
<proteinExistence type="inferred from homology"/>
<dbReference type="AlphaFoldDB" id="A0AA87WB93"/>
<protein>
    <submittedName>
        <fullName evidence="8">LysR family transcriptional regulator</fullName>
    </submittedName>
</protein>
<dbReference type="PANTHER" id="PTHR30346">
    <property type="entry name" value="TRANSCRIPTIONAL DUAL REGULATOR HCAR-RELATED"/>
    <property type="match status" value="1"/>
</dbReference>
<dbReference type="Pfam" id="PF00126">
    <property type="entry name" value="HTH_1"/>
    <property type="match status" value="1"/>
</dbReference>
<dbReference type="Proteomes" id="UP000625079">
    <property type="component" value="Unassembled WGS sequence"/>
</dbReference>
<dbReference type="CDD" id="cd08414">
    <property type="entry name" value="PBP2_LTTR_aromatics_like"/>
    <property type="match status" value="1"/>
</dbReference>
<gene>
    <name evidence="8" type="ORF">GCM10010987_74230</name>
</gene>
<name>A0AA87WB93_9BRAD</name>
<sequence length="340" mass="37709">MQFAYRAMNMTEIETRNDQRNAARAIDLQQLRLAVAACDYGSFRRAAEALSIKHTAFSRAIGQLEHLVGTSLFERSSGGIKPTLTGCAILRIARLILEQVDMLVDAGRSGGRGDTGHLSVGFFTSMSTGNLRATIGELKKLLPGLELAMMERSRFRLMTALGNGTVDVVVSPGRPASKDTRSLLLWSERILILLPQDHVLAAREIVYWTDLRNEKILLSEYDPGQELEDLLISKLVLPDDRPKVERHDVSRGIIKSLTSMGMGLSLAMESDIGASFAGVVYRELQDGTGPSRVDFHAHWREDNQNPALKRFLSLLAERYPSPPPHPGRDRLVSPLQIRGR</sequence>
<organism evidence="8 9">
    <name type="scientific">Bradyrhizobium guangdongense</name>
    <dbReference type="NCBI Taxonomy" id="1325090"/>
    <lineage>
        <taxon>Bacteria</taxon>
        <taxon>Pseudomonadati</taxon>
        <taxon>Pseudomonadota</taxon>
        <taxon>Alphaproteobacteria</taxon>
        <taxon>Hyphomicrobiales</taxon>
        <taxon>Nitrobacteraceae</taxon>
        <taxon>Bradyrhizobium</taxon>
    </lineage>
</organism>
<feature type="region of interest" description="Disordered" evidence="6">
    <location>
        <begin position="319"/>
        <end position="340"/>
    </location>
</feature>
<feature type="domain" description="HTH lysR-type" evidence="7">
    <location>
        <begin position="26"/>
        <end position="83"/>
    </location>
</feature>
<comment type="function">
    <text evidence="1">NodD regulates the expression of the nodABCFE genes which encode other nodulation proteins. NodD is also a negative regulator of its own expression. Binds flavonoids as inducers.</text>
</comment>
<evidence type="ECO:0000259" key="7">
    <source>
        <dbReference type="PROSITE" id="PS50931"/>
    </source>
</evidence>
<dbReference type="InterPro" id="IPR005119">
    <property type="entry name" value="LysR_subst-bd"/>
</dbReference>
<accession>A0AA87WB93</accession>
<evidence type="ECO:0000256" key="5">
    <source>
        <dbReference type="ARBA" id="ARBA00023163"/>
    </source>
</evidence>
<keyword evidence="5" id="KW-0804">Transcription</keyword>
<dbReference type="GO" id="GO:0032993">
    <property type="term" value="C:protein-DNA complex"/>
    <property type="evidence" value="ECO:0007669"/>
    <property type="project" value="TreeGrafter"/>
</dbReference>
<keyword evidence="3" id="KW-0805">Transcription regulation</keyword>
<evidence type="ECO:0000313" key="9">
    <source>
        <dbReference type="Proteomes" id="UP000625079"/>
    </source>
</evidence>
<dbReference type="InterPro" id="IPR036390">
    <property type="entry name" value="WH_DNA-bd_sf"/>
</dbReference>
<evidence type="ECO:0000256" key="3">
    <source>
        <dbReference type="ARBA" id="ARBA00023015"/>
    </source>
</evidence>
<dbReference type="SUPFAM" id="SSF53850">
    <property type="entry name" value="Periplasmic binding protein-like II"/>
    <property type="match status" value="1"/>
</dbReference>